<feature type="domain" description="HTH iclR-type" evidence="5">
    <location>
        <begin position="102"/>
        <end position="167"/>
    </location>
</feature>
<proteinExistence type="predicted"/>
<feature type="region of interest" description="Disordered" evidence="4">
    <location>
        <begin position="58"/>
        <end position="97"/>
    </location>
</feature>
<dbReference type="GO" id="GO:0046278">
    <property type="term" value="P:3,4-dihydroxybenzoate metabolic process"/>
    <property type="evidence" value="ECO:0007669"/>
    <property type="project" value="InterPro"/>
</dbReference>
<evidence type="ECO:0000256" key="2">
    <source>
        <dbReference type="ARBA" id="ARBA00023125"/>
    </source>
</evidence>
<dbReference type="PROSITE" id="PS51077">
    <property type="entry name" value="HTH_ICLR"/>
    <property type="match status" value="1"/>
</dbReference>
<dbReference type="GO" id="GO:0003677">
    <property type="term" value="F:DNA binding"/>
    <property type="evidence" value="ECO:0007669"/>
    <property type="project" value="UniProtKB-KW"/>
</dbReference>
<keyword evidence="8" id="KW-1185">Reference proteome</keyword>
<accession>A0A5C4L8J3</accession>
<dbReference type="GO" id="GO:0045893">
    <property type="term" value="P:positive regulation of DNA-templated transcription"/>
    <property type="evidence" value="ECO:0007669"/>
    <property type="project" value="InterPro"/>
</dbReference>
<dbReference type="InterPro" id="IPR005471">
    <property type="entry name" value="Tscrpt_reg_IclR_N"/>
</dbReference>
<comment type="caution">
    <text evidence="7">The sequence shown here is derived from an EMBL/GenBank/DDBJ whole genome shotgun (WGS) entry which is preliminary data.</text>
</comment>
<dbReference type="PROSITE" id="PS51078">
    <property type="entry name" value="ICLR_ED"/>
    <property type="match status" value="1"/>
</dbReference>
<dbReference type="NCBIfam" id="TIGR02431">
    <property type="entry name" value="pcaR_pcaU"/>
    <property type="match status" value="1"/>
</dbReference>
<name>A0A5C4L8J3_9HYPH</name>
<dbReference type="InterPro" id="IPR029016">
    <property type="entry name" value="GAF-like_dom_sf"/>
</dbReference>
<feature type="domain" description="IclR-ED" evidence="6">
    <location>
        <begin position="168"/>
        <end position="352"/>
    </location>
</feature>
<dbReference type="SUPFAM" id="SSF46785">
    <property type="entry name" value="Winged helix' DNA-binding domain"/>
    <property type="match status" value="1"/>
</dbReference>
<dbReference type="GO" id="GO:0003700">
    <property type="term" value="F:DNA-binding transcription factor activity"/>
    <property type="evidence" value="ECO:0007669"/>
    <property type="project" value="TreeGrafter"/>
</dbReference>
<protein>
    <submittedName>
        <fullName evidence="7">IclR family transcriptional regulator</fullName>
    </submittedName>
</protein>
<dbReference type="InterPro" id="IPR036390">
    <property type="entry name" value="WH_DNA-bd_sf"/>
</dbReference>
<keyword evidence="2" id="KW-0238">DNA-binding</keyword>
<dbReference type="InterPro" id="IPR012794">
    <property type="entry name" value="PcaR_PcaU"/>
</dbReference>
<dbReference type="Gene3D" id="3.30.450.40">
    <property type="match status" value="1"/>
</dbReference>
<dbReference type="InterPro" id="IPR014757">
    <property type="entry name" value="Tscrpt_reg_IclR_C"/>
</dbReference>
<keyword evidence="1" id="KW-0805">Transcription regulation</keyword>
<dbReference type="EMBL" id="VDDA01000026">
    <property type="protein sequence ID" value="TNC08164.1"/>
    <property type="molecule type" value="Genomic_DNA"/>
</dbReference>
<evidence type="ECO:0000256" key="4">
    <source>
        <dbReference type="SAM" id="MobiDB-lite"/>
    </source>
</evidence>
<dbReference type="PANTHER" id="PTHR30136">
    <property type="entry name" value="HELIX-TURN-HELIX TRANSCRIPTIONAL REGULATOR, ICLR FAMILY"/>
    <property type="match status" value="1"/>
</dbReference>
<dbReference type="Gene3D" id="1.10.10.10">
    <property type="entry name" value="Winged helix-like DNA-binding domain superfamily/Winged helix DNA-binding domain"/>
    <property type="match status" value="1"/>
</dbReference>
<dbReference type="AlphaFoldDB" id="A0A5C4L8J3"/>
<dbReference type="InterPro" id="IPR050707">
    <property type="entry name" value="HTH_MetabolicPath_Reg"/>
</dbReference>
<dbReference type="Pfam" id="PF09339">
    <property type="entry name" value="HTH_IclR"/>
    <property type="match status" value="1"/>
</dbReference>
<dbReference type="SMART" id="SM00346">
    <property type="entry name" value="HTH_ICLR"/>
    <property type="match status" value="1"/>
</dbReference>
<dbReference type="Proteomes" id="UP000305267">
    <property type="component" value="Unassembled WGS sequence"/>
</dbReference>
<dbReference type="PANTHER" id="PTHR30136:SF34">
    <property type="entry name" value="TRANSCRIPTIONAL REGULATOR"/>
    <property type="match status" value="1"/>
</dbReference>
<evidence type="ECO:0000256" key="3">
    <source>
        <dbReference type="ARBA" id="ARBA00023163"/>
    </source>
</evidence>
<evidence type="ECO:0000313" key="7">
    <source>
        <dbReference type="EMBL" id="TNC08164.1"/>
    </source>
</evidence>
<dbReference type="SUPFAM" id="SSF55781">
    <property type="entry name" value="GAF domain-like"/>
    <property type="match status" value="1"/>
</dbReference>
<sequence length="352" mass="38583">MHARALALLVVPRTAGHDAPWNASTRNAAALPRIERHRKMSAVRTIVRMIERQWQDEVNPGADRKRTTMSRGTRSEGREGGSGAGMPPLVSGEEGRREPDFVEALARGLNVLASFSPEHGGPRRGRMILSEVAARTGLSRGTARRLLLTLRSLNYIDTDGRFFWLTPKVLQFSNAYLNPLGLGDAAKAIIRDVTNALNESSSVGVLDGPDVVYVARFEVRRLYSSGIDVGTRLPAHCSSLGRILLASLPHEQLQHWLSQHELKKMTPKTIAEVSRFHEELARVRSQKYAIIDEELEIGIRSVAVPIVGQSGRTIASLNASASTARISVDTLADVFVPRLHVAAGNLSAIMDW</sequence>
<dbReference type="Pfam" id="PF01614">
    <property type="entry name" value="IclR_C"/>
    <property type="match status" value="1"/>
</dbReference>
<dbReference type="GO" id="GO:0045892">
    <property type="term" value="P:negative regulation of DNA-templated transcription"/>
    <property type="evidence" value="ECO:0007669"/>
    <property type="project" value="TreeGrafter"/>
</dbReference>
<dbReference type="InterPro" id="IPR036388">
    <property type="entry name" value="WH-like_DNA-bd_sf"/>
</dbReference>
<dbReference type="OrthoDB" id="9807558at2"/>
<evidence type="ECO:0000259" key="5">
    <source>
        <dbReference type="PROSITE" id="PS51077"/>
    </source>
</evidence>
<evidence type="ECO:0000313" key="8">
    <source>
        <dbReference type="Proteomes" id="UP000305267"/>
    </source>
</evidence>
<evidence type="ECO:0000256" key="1">
    <source>
        <dbReference type="ARBA" id="ARBA00023015"/>
    </source>
</evidence>
<keyword evidence="3" id="KW-0804">Transcription</keyword>
<organism evidence="7 8">
    <name type="scientific">Methylobacterium terricola</name>
    <dbReference type="NCBI Taxonomy" id="2583531"/>
    <lineage>
        <taxon>Bacteria</taxon>
        <taxon>Pseudomonadati</taxon>
        <taxon>Pseudomonadota</taxon>
        <taxon>Alphaproteobacteria</taxon>
        <taxon>Hyphomicrobiales</taxon>
        <taxon>Methylobacteriaceae</taxon>
        <taxon>Methylobacterium</taxon>
    </lineage>
</organism>
<gene>
    <name evidence="7" type="ORF">FF100_30080</name>
</gene>
<evidence type="ECO:0000259" key="6">
    <source>
        <dbReference type="PROSITE" id="PS51078"/>
    </source>
</evidence>
<reference evidence="7 8" key="1">
    <citation type="submission" date="2019-06" db="EMBL/GenBank/DDBJ databases">
        <title>Genome of Methylobacterium sp. 17Sr1-39.</title>
        <authorList>
            <person name="Seo T."/>
        </authorList>
    </citation>
    <scope>NUCLEOTIDE SEQUENCE [LARGE SCALE GENOMIC DNA]</scope>
    <source>
        <strain evidence="7 8">17Sr1-39</strain>
    </source>
</reference>